<keyword evidence="2" id="KW-1185">Reference proteome</keyword>
<accession>A0AAV2DUM3</accession>
<evidence type="ECO:0000313" key="2">
    <source>
        <dbReference type="Proteomes" id="UP001497516"/>
    </source>
</evidence>
<evidence type="ECO:0000313" key="1">
    <source>
        <dbReference type="EMBL" id="CAL1377386.1"/>
    </source>
</evidence>
<gene>
    <name evidence="1" type="ORF">LTRI10_LOCUS19042</name>
</gene>
<dbReference type="Proteomes" id="UP001497516">
    <property type="component" value="Chromosome 3"/>
</dbReference>
<dbReference type="EMBL" id="OZ034816">
    <property type="protein sequence ID" value="CAL1377386.1"/>
    <property type="molecule type" value="Genomic_DNA"/>
</dbReference>
<reference evidence="1 2" key="1">
    <citation type="submission" date="2024-04" db="EMBL/GenBank/DDBJ databases">
        <authorList>
            <person name="Fracassetti M."/>
        </authorList>
    </citation>
    <scope>NUCLEOTIDE SEQUENCE [LARGE SCALE GENOMIC DNA]</scope>
</reference>
<name>A0AAV2DUM3_9ROSI</name>
<proteinExistence type="predicted"/>
<dbReference type="AlphaFoldDB" id="A0AAV2DUM3"/>
<sequence length="156" mass="17476">MAFLFFPSLFLPHSLQRTESRRSSAWSSRSPSPCACSHRLGIRSAAEVLRRRRQQVSRSKTLAHTVINWGFGRRRRQVSRSKTLAHAVIDCGFGHRRRCCGGNSGEAPDQATVANRAVSNVAPLVVRGGIQSRRHDGGSLDLRWGLGKYGKKRRKR</sequence>
<organism evidence="1 2">
    <name type="scientific">Linum trigynum</name>
    <dbReference type="NCBI Taxonomy" id="586398"/>
    <lineage>
        <taxon>Eukaryota</taxon>
        <taxon>Viridiplantae</taxon>
        <taxon>Streptophyta</taxon>
        <taxon>Embryophyta</taxon>
        <taxon>Tracheophyta</taxon>
        <taxon>Spermatophyta</taxon>
        <taxon>Magnoliopsida</taxon>
        <taxon>eudicotyledons</taxon>
        <taxon>Gunneridae</taxon>
        <taxon>Pentapetalae</taxon>
        <taxon>rosids</taxon>
        <taxon>fabids</taxon>
        <taxon>Malpighiales</taxon>
        <taxon>Linaceae</taxon>
        <taxon>Linum</taxon>
    </lineage>
</organism>
<protein>
    <submittedName>
        <fullName evidence="1">Uncharacterized protein</fullName>
    </submittedName>
</protein>